<reference evidence="2 3" key="1">
    <citation type="submission" date="2018-01" db="EMBL/GenBank/DDBJ databases">
        <title>Draft genome of the strawberry crown rot pathogen Phytophthora cactorum.</title>
        <authorList>
            <person name="Armitage A.D."/>
            <person name="Lysoe E."/>
            <person name="Nellist C.F."/>
            <person name="Harrison R.J."/>
            <person name="Brurberg M.B."/>
        </authorList>
    </citation>
    <scope>NUCLEOTIDE SEQUENCE [LARGE SCALE GENOMIC DNA]</scope>
    <source>
        <strain evidence="2 3">10300</strain>
    </source>
</reference>
<name>A0A329R8N1_9STRA</name>
<protein>
    <submittedName>
        <fullName evidence="2">Uncharacterized protein</fullName>
    </submittedName>
</protein>
<dbReference type="Proteomes" id="UP000251314">
    <property type="component" value="Unassembled WGS sequence"/>
</dbReference>
<evidence type="ECO:0000313" key="3">
    <source>
        <dbReference type="Proteomes" id="UP000251314"/>
    </source>
</evidence>
<dbReference type="AlphaFoldDB" id="A0A329R8N1"/>
<dbReference type="OrthoDB" id="123799at2759"/>
<sequence length="84" mass="9400">MYHGPRAEALGYFESLGFNCPPRRDVADFLLDLGTDKQSQYEVNSIPSSSIPRSASHFADVFTRSGIYQHMMNDLHGPIPTNLL</sequence>
<comment type="caution">
    <text evidence="2">The sequence shown here is derived from an EMBL/GenBank/DDBJ whole genome shotgun (WGS) entry which is preliminary data.</text>
</comment>
<evidence type="ECO:0000256" key="1">
    <source>
        <dbReference type="ARBA" id="ARBA00022448"/>
    </source>
</evidence>
<accession>A0A329R8N1</accession>
<keyword evidence="1" id="KW-0813">Transport</keyword>
<evidence type="ECO:0000313" key="2">
    <source>
        <dbReference type="EMBL" id="RAW20793.1"/>
    </source>
</evidence>
<gene>
    <name evidence="2" type="ORF">PC110_g22765</name>
</gene>
<keyword evidence="3" id="KW-1185">Reference proteome</keyword>
<dbReference type="EMBL" id="MJFZ01002377">
    <property type="protein sequence ID" value="RAW20793.1"/>
    <property type="molecule type" value="Genomic_DNA"/>
</dbReference>
<organism evidence="2 3">
    <name type="scientific">Phytophthora cactorum</name>
    <dbReference type="NCBI Taxonomy" id="29920"/>
    <lineage>
        <taxon>Eukaryota</taxon>
        <taxon>Sar</taxon>
        <taxon>Stramenopiles</taxon>
        <taxon>Oomycota</taxon>
        <taxon>Peronosporomycetes</taxon>
        <taxon>Peronosporales</taxon>
        <taxon>Peronosporaceae</taxon>
        <taxon>Phytophthora</taxon>
    </lineage>
</organism>
<dbReference type="VEuPathDB" id="FungiDB:PC110_g22765"/>
<dbReference type="PANTHER" id="PTHR19241">
    <property type="entry name" value="ATP-BINDING CASSETTE TRANSPORTER"/>
    <property type="match status" value="1"/>
</dbReference>
<proteinExistence type="predicted"/>